<proteinExistence type="predicted"/>
<evidence type="ECO:0000256" key="1">
    <source>
        <dbReference type="SAM" id="MobiDB-lite"/>
    </source>
</evidence>
<dbReference type="HOGENOM" id="CLU_1840017_0_0_1"/>
<dbReference type="AlphaFoldDB" id="F9XQQ7"/>
<dbReference type="RefSeq" id="XP_003847467.1">
    <property type="nucleotide sequence ID" value="XM_003847419.1"/>
</dbReference>
<evidence type="ECO:0000313" key="3">
    <source>
        <dbReference type="Proteomes" id="UP000008062"/>
    </source>
</evidence>
<dbReference type="Proteomes" id="UP000008062">
    <property type="component" value="Chromosome 14"/>
</dbReference>
<reference evidence="2 3" key="1">
    <citation type="journal article" date="2011" name="PLoS Genet.">
        <title>Finished genome of the fungal wheat pathogen Mycosphaerella graminicola reveals dispensome structure, chromosome plasticity, and stealth pathogenesis.</title>
        <authorList>
            <person name="Goodwin S.B."/>
            <person name="Ben M'barek S."/>
            <person name="Dhillon B."/>
            <person name="Wittenberg A.H.J."/>
            <person name="Crane C.F."/>
            <person name="Hane J.K."/>
            <person name="Foster A.J."/>
            <person name="Van der Lee T.A.J."/>
            <person name="Grimwood J."/>
            <person name="Aerts A."/>
            <person name="Antoniw J."/>
            <person name="Bailey A."/>
            <person name="Bluhm B."/>
            <person name="Bowler J."/>
            <person name="Bristow J."/>
            <person name="van der Burgt A."/>
            <person name="Canto-Canche B."/>
            <person name="Churchill A.C.L."/>
            <person name="Conde-Ferraez L."/>
            <person name="Cools H.J."/>
            <person name="Coutinho P.M."/>
            <person name="Csukai M."/>
            <person name="Dehal P."/>
            <person name="De Wit P."/>
            <person name="Donzelli B."/>
            <person name="van de Geest H.C."/>
            <person name="van Ham R.C.H.J."/>
            <person name="Hammond-Kosack K.E."/>
            <person name="Henrissat B."/>
            <person name="Kilian A."/>
            <person name="Kobayashi A.K."/>
            <person name="Koopmann E."/>
            <person name="Kourmpetis Y."/>
            <person name="Kuzniar A."/>
            <person name="Lindquist E."/>
            <person name="Lombard V."/>
            <person name="Maliepaard C."/>
            <person name="Martins N."/>
            <person name="Mehrabi R."/>
            <person name="Nap J.P.H."/>
            <person name="Ponomarenko A."/>
            <person name="Rudd J.J."/>
            <person name="Salamov A."/>
            <person name="Schmutz J."/>
            <person name="Schouten H.J."/>
            <person name="Shapiro H."/>
            <person name="Stergiopoulos I."/>
            <person name="Torriani S.F.F."/>
            <person name="Tu H."/>
            <person name="de Vries R.P."/>
            <person name="Waalwijk C."/>
            <person name="Ware S.B."/>
            <person name="Wiebenga A."/>
            <person name="Zwiers L.-H."/>
            <person name="Oliver R.P."/>
            <person name="Grigoriev I.V."/>
            <person name="Kema G.H.J."/>
        </authorList>
    </citation>
    <scope>NUCLEOTIDE SEQUENCE [LARGE SCALE GENOMIC DNA]</scope>
    <source>
        <strain evidence="3">CBS 115943 / IPO323</strain>
    </source>
</reference>
<accession>F9XQQ7</accession>
<gene>
    <name evidence="2" type="ORF">MYCGRDRAFT_51677</name>
</gene>
<organism evidence="2 3">
    <name type="scientific">Zymoseptoria tritici (strain CBS 115943 / IPO323)</name>
    <name type="common">Speckled leaf blotch fungus</name>
    <name type="synonym">Septoria tritici</name>
    <dbReference type="NCBI Taxonomy" id="336722"/>
    <lineage>
        <taxon>Eukaryota</taxon>
        <taxon>Fungi</taxon>
        <taxon>Dikarya</taxon>
        <taxon>Ascomycota</taxon>
        <taxon>Pezizomycotina</taxon>
        <taxon>Dothideomycetes</taxon>
        <taxon>Dothideomycetidae</taxon>
        <taxon>Mycosphaerellales</taxon>
        <taxon>Mycosphaerellaceae</taxon>
        <taxon>Zymoseptoria</taxon>
    </lineage>
</organism>
<dbReference type="InParanoid" id="F9XQQ7"/>
<dbReference type="GeneID" id="13400560"/>
<keyword evidence="3" id="KW-1185">Reference proteome</keyword>
<feature type="region of interest" description="Disordered" evidence="1">
    <location>
        <begin position="104"/>
        <end position="126"/>
    </location>
</feature>
<feature type="non-terminal residue" evidence="2">
    <location>
        <position position="1"/>
    </location>
</feature>
<dbReference type="OrthoDB" id="4357141at2759"/>
<evidence type="ECO:0000313" key="2">
    <source>
        <dbReference type="EMBL" id="EGP82443.1"/>
    </source>
</evidence>
<sequence>NNEKKTRQYVKEKKIGDAKVISYKDIVEAVRVRAHKDAEKKEKAIRKKAPKVSKRQAKKREYTAAGEAEEGLQEIEGAGLSAYCSILTQEPNTRMSDQAIVASRAFEGDGSGNTPNSSDAWPVGGSTEMIRWQAPVARMY</sequence>
<feature type="compositionally biased region" description="Basic residues" evidence="1">
    <location>
        <begin position="43"/>
        <end position="58"/>
    </location>
</feature>
<feature type="region of interest" description="Disordered" evidence="1">
    <location>
        <begin position="36"/>
        <end position="60"/>
    </location>
</feature>
<name>F9XQQ7_ZYMTI</name>
<dbReference type="KEGG" id="ztr:MYCGRDRAFT_51677"/>
<protein>
    <submittedName>
        <fullName evidence="2">Uncharacterized protein</fullName>
    </submittedName>
</protein>
<dbReference type="EMBL" id="CM001209">
    <property type="protein sequence ID" value="EGP82443.1"/>
    <property type="molecule type" value="Genomic_DNA"/>
</dbReference>